<dbReference type="InterPro" id="IPR050641">
    <property type="entry name" value="RIFMO-like"/>
</dbReference>
<organism evidence="5">
    <name type="scientific">Chromera velia CCMP2878</name>
    <dbReference type="NCBI Taxonomy" id="1169474"/>
    <lineage>
        <taxon>Eukaryota</taxon>
        <taxon>Sar</taxon>
        <taxon>Alveolata</taxon>
        <taxon>Colpodellida</taxon>
        <taxon>Chromeraceae</taxon>
        <taxon>Chromera</taxon>
    </lineage>
</organism>
<feature type="region of interest" description="Disordered" evidence="3">
    <location>
        <begin position="714"/>
        <end position="741"/>
    </location>
</feature>
<dbReference type="PANTHER" id="PTHR43004:SF6">
    <property type="entry name" value="FAD_NAD(P)-BINDING OXIDOREDUCTASE FAMILY PROTEIN"/>
    <property type="match status" value="1"/>
</dbReference>
<dbReference type="PRINTS" id="PR00420">
    <property type="entry name" value="RNGMNOXGNASE"/>
</dbReference>
<dbReference type="Gene3D" id="3.30.9.10">
    <property type="entry name" value="D-Amino Acid Oxidase, subunit A, domain 2"/>
    <property type="match status" value="1"/>
</dbReference>
<keyword evidence="2" id="KW-0274">FAD</keyword>
<feature type="compositionally biased region" description="Basic and acidic residues" evidence="3">
    <location>
        <begin position="192"/>
        <end position="202"/>
    </location>
</feature>
<dbReference type="InterPro" id="IPR002938">
    <property type="entry name" value="FAD-bd"/>
</dbReference>
<evidence type="ECO:0000256" key="1">
    <source>
        <dbReference type="ARBA" id="ARBA00022630"/>
    </source>
</evidence>
<dbReference type="GO" id="GO:0016709">
    <property type="term" value="F:oxidoreductase activity, acting on paired donors, with incorporation or reduction of molecular oxygen, NAD(P)H as one donor, and incorporation of one atom of oxygen"/>
    <property type="evidence" value="ECO:0007669"/>
    <property type="project" value="UniProtKB-ARBA"/>
</dbReference>
<protein>
    <recommendedName>
        <fullName evidence="4">FAD-binding domain-containing protein</fullName>
    </recommendedName>
</protein>
<evidence type="ECO:0000256" key="2">
    <source>
        <dbReference type="ARBA" id="ARBA00022827"/>
    </source>
</evidence>
<dbReference type="PANTHER" id="PTHR43004">
    <property type="entry name" value="TRK SYSTEM POTASSIUM UPTAKE PROTEIN"/>
    <property type="match status" value="1"/>
</dbReference>
<dbReference type="SUPFAM" id="SSF51905">
    <property type="entry name" value="FAD/NAD(P)-binding domain"/>
    <property type="match status" value="1"/>
</dbReference>
<dbReference type="VEuPathDB" id="CryptoDB:Cvel_13198"/>
<dbReference type="GO" id="GO:0006744">
    <property type="term" value="P:ubiquinone biosynthetic process"/>
    <property type="evidence" value="ECO:0007669"/>
    <property type="project" value="TreeGrafter"/>
</dbReference>
<feature type="region of interest" description="Disordered" evidence="3">
    <location>
        <begin position="626"/>
        <end position="657"/>
    </location>
</feature>
<proteinExistence type="predicted"/>
<dbReference type="EMBL" id="CDMZ01005835">
    <property type="protein sequence ID" value="CEM54978.1"/>
    <property type="molecule type" value="Genomic_DNA"/>
</dbReference>
<gene>
    <name evidence="5" type="ORF">Cvel_13198</name>
</gene>
<feature type="domain" description="FAD-binding" evidence="4">
    <location>
        <begin position="7"/>
        <end position="395"/>
    </location>
</feature>
<dbReference type="Pfam" id="PF01494">
    <property type="entry name" value="FAD_binding_3"/>
    <property type="match status" value="1"/>
</dbReference>
<name>A0A0G4ICN7_9ALVE</name>
<dbReference type="Gene3D" id="3.50.50.60">
    <property type="entry name" value="FAD/NAD(P)-binding domain"/>
    <property type="match status" value="1"/>
</dbReference>
<dbReference type="AlphaFoldDB" id="A0A0G4ICN7"/>
<sequence length="945" mass="102444">MSLPKWTPCLIVGGGPVGMTVSLLLSKLRVPHTIVDRRDKLPSHPQAHYISNRTMEVFRQLGGLDKEVQAEMPPLGQWRQFVYCTSVKGGGGGGGRGPGDPSDRSLIGIREHFDDYFTQAKKDTYTERWSPCKVGHLAQHKLEPILRRRLEEEMRGQKAKAGGASDSALVTGSELVSVEVRNAGVTAQFRDATTEGPKRTNGENDLISPPTDVEDPSLVSSVETPLLIAADGAHSRVRNLLSFEMMGNPCLQNLINVYFTSKELGRMAKERPGMLYFVFNQRSVVVLVAHNMEGGEFVAQIPWFPPQQTVAEDFSVSKCTEIIHSVAGAPLSDLHITNIRPWKMSAEVARRFVEPESCRVMLAGDAAHRLPPSGGYGMNLGVADALALSWRVAQMFHRGIHTDMREDREKSGGSGAGLSEDSRRLLLSYEVERQLAAQYNCTVADHNFRCSLDVAALLGLNWGLAQGTASTIASAAGLFLDNSGRAGKEKGNGKEGKGFAPGSSSFLETAARETLNFALSVGRLQVPALQSLSVVWENRRQAVDDYLADRHKNLNLISPGLDLAFAYRDSPLFLPLSMDPQQTDTSKTDTTDYAAVSSSTLAVSESPFWYRPVQWDGCRVPHPGPVYVPLQKKGGEPEESSGKGGTPEKSTEEEDEKVLRVSTVELPGLSEGPAGALYLLLTFGNSWEASGAAARGLGFPVRTCRWYAVGGKSGRGAPVKDKAGDASGNTSSSSSSDSKFLGQLEKKDVRCSYERGGVERKDRMDVEHIRPQMVRIVATDSRGSQFDGGGEAEEVLRVFSSSTVRDRFMSWLEDPSQAALGAVGGPGQSAPQFVVQFPKSARGPDAPDAPSRPLESFAGPPLFSAGPSPRSSRHESLHSDEGKRGPLEEEQLQRLFEETAVLLRPDGHIATVFRKAASPASEDCKTAVLCKFLERLPFSSAHAEP</sequence>
<dbReference type="PhylomeDB" id="A0A0G4ICN7"/>
<dbReference type="GO" id="GO:0005739">
    <property type="term" value="C:mitochondrion"/>
    <property type="evidence" value="ECO:0007669"/>
    <property type="project" value="TreeGrafter"/>
</dbReference>
<accession>A0A0G4ICN7</accession>
<feature type="region of interest" description="Disordered" evidence="3">
    <location>
        <begin position="838"/>
        <end position="886"/>
    </location>
</feature>
<evidence type="ECO:0000313" key="5">
    <source>
        <dbReference type="EMBL" id="CEM54978.1"/>
    </source>
</evidence>
<dbReference type="GO" id="GO:0071949">
    <property type="term" value="F:FAD binding"/>
    <property type="evidence" value="ECO:0007669"/>
    <property type="project" value="InterPro"/>
</dbReference>
<evidence type="ECO:0000259" key="4">
    <source>
        <dbReference type="Pfam" id="PF01494"/>
    </source>
</evidence>
<feature type="compositionally biased region" description="Basic and acidic residues" evidence="3">
    <location>
        <begin position="872"/>
        <end position="886"/>
    </location>
</feature>
<keyword evidence="1" id="KW-0285">Flavoprotein</keyword>
<dbReference type="InterPro" id="IPR036188">
    <property type="entry name" value="FAD/NAD-bd_sf"/>
</dbReference>
<feature type="region of interest" description="Disordered" evidence="3">
    <location>
        <begin position="192"/>
        <end position="217"/>
    </location>
</feature>
<reference evidence="5" key="1">
    <citation type="submission" date="2014-11" db="EMBL/GenBank/DDBJ databases">
        <authorList>
            <person name="Otto D Thomas"/>
            <person name="Naeem Raeece"/>
        </authorList>
    </citation>
    <scope>NUCLEOTIDE SEQUENCE</scope>
</reference>
<evidence type="ECO:0000256" key="3">
    <source>
        <dbReference type="SAM" id="MobiDB-lite"/>
    </source>
</evidence>